<evidence type="ECO:0008006" key="5">
    <source>
        <dbReference type="Google" id="ProtNLM"/>
    </source>
</evidence>
<dbReference type="RefSeq" id="WP_149433249.1">
    <property type="nucleotide sequence ID" value="NZ_VLNY01000028.1"/>
</dbReference>
<feature type="signal peptide" evidence="2">
    <location>
        <begin position="1"/>
        <end position="19"/>
    </location>
</feature>
<keyword evidence="4" id="KW-1185">Reference proteome</keyword>
<sequence length="199" mass="20969">MRRLIVLTSVLGFALLVVSGCGRSPSAPSTTNTTSTAAAAAETNPAGDIPDTTVFVPFHAPSGKWSVSVPQGWARTDSGAAVVFTDKLNSIRLQEIPNTTAATEASVKTTEVPQLQAADPSVKVDTITTVTRKAGPAIETTYTHDSAPNPVTGRVEHDAVQRYDYFHNGTELVLTLAGPVGADNVDPWHTVTDSVMWTP</sequence>
<gene>
    <name evidence="3" type="ORF">FOY51_26395</name>
</gene>
<dbReference type="AlphaFoldDB" id="A0A5A7S6F4"/>
<organism evidence="3 4">
    <name type="scientific">Antrihabitans cavernicola</name>
    <dbReference type="NCBI Taxonomy" id="2495913"/>
    <lineage>
        <taxon>Bacteria</taxon>
        <taxon>Bacillati</taxon>
        <taxon>Actinomycetota</taxon>
        <taxon>Actinomycetes</taxon>
        <taxon>Mycobacteriales</taxon>
        <taxon>Nocardiaceae</taxon>
        <taxon>Antrihabitans</taxon>
    </lineage>
</organism>
<evidence type="ECO:0000256" key="2">
    <source>
        <dbReference type="SAM" id="SignalP"/>
    </source>
</evidence>
<reference evidence="3 4" key="1">
    <citation type="submission" date="2019-07" db="EMBL/GenBank/DDBJ databases">
        <title>Rhodococcus cavernicolus sp. nov., isolated from a cave.</title>
        <authorList>
            <person name="Lee S.D."/>
        </authorList>
    </citation>
    <scope>NUCLEOTIDE SEQUENCE [LARGE SCALE GENOMIC DNA]</scope>
    <source>
        <strain evidence="3 4">C1-24</strain>
    </source>
</reference>
<dbReference type="Proteomes" id="UP000322244">
    <property type="component" value="Unassembled WGS sequence"/>
</dbReference>
<name>A0A5A7S6F4_9NOCA</name>
<feature type="compositionally biased region" description="Low complexity" evidence="1">
    <location>
        <begin position="24"/>
        <end position="46"/>
    </location>
</feature>
<dbReference type="OrthoDB" id="9102188at2"/>
<evidence type="ECO:0000313" key="4">
    <source>
        <dbReference type="Proteomes" id="UP000322244"/>
    </source>
</evidence>
<accession>A0A5A7S6F4</accession>
<keyword evidence="2" id="KW-0732">Signal</keyword>
<comment type="caution">
    <text evidence="3">The sequence shown here is derived from an EMBL/GenBank/DDBJ whole genome shotgun (WGS) entry which is preliminary data.</text>
</comment>
<evidence type="ECO:0000256" key="1">
    <source>
        <dbReference type="SAM" id="MobiDB-lite"/>
    </source>
</evidence>
<proteinExistence type="predicted"/>
<dbReference type="PROSITE" id="PS51257">
    <property type="entry name" value="PROKAR_LIPOPROTEIN"/>
    <property type="match status" value="1"/>
</dbReference>
<dbReference type="EMBL" id="VLNY01000028">
    <property type="protein sequence ID" value="KAA0016352.1"/>
    <property type="molecule type" value="Genomic_DNA"/>
</dbReference>
<protein>
    <recommendedName>
        <fullName evidence="5">Lipoprotein</fullName>
    </recommendedName>
</protein>
<evidence type="ECO:0000313" key="3">
    <source>
        <dbReference type="EMBL" id="KAA0016352.1"/>
    </source>
</evidence>
<feature type="region of interest" description="Disordered" evidence="1">
    <location>
        <begin position="22"/>
        <end position="48"/>
    </location>
</feature>
<feature type="chain" id="PRO_5038334833" description="Lipoprotein" evidence="2">
    <location>
        <begin position="20"/>
        <end position="199"/>
    </location>
</feature>